<name>A0A840QD63_9PSEU</name>
<proteinExistence type="predicted"/>
<accession>A0A840QD63</accession>
<organism evidence="2 3">
    <name type="scientific">Saccharopolyspora phatthalungensis</name>
    <dbReference type="NCBI Taxonomy" id="664693"/>
    <lineage>
        <taxon>Bacteria</taxon>
        <taxon>Bacillati</taxon>
        <taxon>Actinomycetota</taxon>
        <taxon>Actinomycetes</taxon>
        <taxon>Pseudonocardiales</taxon>
        <taxon>Pseudonocardiaceae</taxon>
        <taxon>Saccharopolyspora</taxon>
    </lineage>
</organism>
<feature type="region of interest" description="Disordered" evidence="1">
    <location>
        <begin position="59"/>
        <end position="91"/>
    </location>
</feature>
<protein>
    <submittedName>
        <fullName evidence="2">Uncharacterized protein</fullName>
    </submittedName>
</protein>
<comment type="caution">
    <text evidence="2">The sequence shown here is derived from an EMBL/GenBank/DDBJ whole genome shotgun (WGS) entry which is preliminary data.</text>
</comment>
<dbReference type="Proteomes" id="UP000584374">
    <property type="component" value="Unassembled WGS sequence"/>
</dbReference>
<evidence type="ECO:0000313" key="3">
    <source>
        <dbReference type="Proteomes" id="UP000584374"/>
    </source>
</evidence>
<dbReference type="EMBL" id="JACHIW010000002">
    <property type="protein sequence ID" value="MBB5158336.1"/>
    <property type="molecule type" value="Genomic_DNA"/>
</dbReference>
<dbReference type="AlphaFoldDB" id="A0A840QD63"/>
<gene>
    <name evidence="2" type="ORF">BJ970_005935</name>
</gene>
<keyword evidence="3" id="KW-1185">Reference proteome</keyword>
<sequence>MACPAGKSPRGLDGGDAAVLDEHFGWAQGTSGAVGELRSGEQFGVGHAGLPFAYPAHPTPVQNRTRCQVSRPGTPGVVRRRRSQTLRVPSE</sequence>
<evidence type="ECO:0000256" key="1">
    <source>
        <dbReference type="SAM" id="MobiDB-lite"/>
    </source>
</evidence>
<reference evidence="2 3" key="1">
    <citation type="submission" date="2020-08" db="EMBL/GenBank/DDBJ databases">
        <title>Sequencing the genomes of 1000 actinobacteria strains.</title>
        <authorList>
            <person name="Klenk H.-P."/>
        </authorList>
    </citation>
    <scope>NUCLEOTIDE SEQUENCE [LARGE SCALE GENOMIC DNA]</scope>
    <source>
        <strain evidence="2 3">DSM 45584</strain>
    </source>
</reference>
<evidence type="ECO:0000313" key="2">
    <source>
        <dbReference type="EMBL" id="MBB5158336.1"/>
    </source>
</evidence>